<protein>
    <submittedName>
        <fullName evidence="2">Uncharacterized protein</fullName>
    </submittedName>
</protein>
<feature type="compositionally biased region" description="Basic and acidic residues" evidence="1">
    <location>
        <begin position="23"/>
        <end position="33"/>
    </location>
</feature>
<sequence length="145" mass="15980">MRMRARAGCPVRPAPPRPGGGSEEQRPRNKARPEPVAGTEGFGDGSCRGGASRPHALRGFARARLSTRFSLKVKIPADCRTQVAKTVNDIKRFILRSDVRVYFLLYCVRGSWTIHQQTKPGIYPAFETGLMELCGDHPFSLGGLK</sequence>
<evidence type="ECO:0000256" key="1">
    <source>
        <dbReference type="SAM" id="MobiDB-lite"/>
    </source>
</evidence>
<keyword evidence="3" id="KW-1185">Reference proteome</keyword>
<accession>A0A151P0V7</accession>
<proteinExistence type="predicted"/>
<feature type="compositionally biased region" description="Low complexity" evidence="1">
    <location>
        <begin position="1"/>
        <end position="11"/>
    </location>
</feature>
<dbReference type="Proteomes" id="UP000050525">
    <property type="component" value="Unassembled WGS sequence"/>
</dbReference>
<reference evidence="2 3" key="1">
    <citation type="journal article" date="2012" name="Genome Biol.">
        <title>Sequencing three crocodilian genomes to illuminate the evolution of archosaurs and amniotes.</title>
        <authorList>
            <person name="St John J.A."/>
            <person name="Braun E.L."/>
            <person name="Isberg S.R."/>
            <person name="Miles L.G."/>
            <person name="Chong A.Y."/>
            <person name="Gongora J."/>
            <person name="Dalzell P."/>
            <person name="Moran C."/>
            <person name="Bed'hom B."/>
            <person name="Abzhanov A."/>
            <person name="Burgess S.C."/>
            <person name="Cooksey A.M."/>
            <person name="Castoe T.A."/>
            <person name="Crawford N.G."/>
            <person name="Densmore L.D."/>
            <person name="Drew J.C."/>
            <person name="Edwards S.V."/>
            <person name="Faircloth B.C."/>
            <person name="Fujita M.K."/>
            <person name="Greenwold M.J."/>
            <person name="Hoffmann F.G."/>
            <person name="Howard J.M."/>
            <person name="Iguchi T."/>
            <person name="Janes D.E."/>
            <person name="Khan S.Y."/>
            <person name="Kohno S."/>
            <person name="de Koning A.J."/>
            <person name="Lance S.L."/>
            <person name="McCarthy F.M."/>
            <person name="McCormack J.E."/>
            <person name="Merchant M.E."/>
            <person name="Peterson D.G."/>
            <person name="Pollock D.D."/>
            <person name="Pourmand N."/>
            <person name="Raney B.J."/>
            <person name="Roessler K.A."/>
            <person name="Sanford J.R."/>
            <person name="Sawyer R.H."/>
            <person name="Schmidt C.J."/>
            <person name="Triplett E.W."/>
            <person name="Tuberville T.D."/>
            <person name="Venegas-Anaya M."/>
            <person name="Howard J.T."/>
            <person name="Jarvis E.D."/>
            <person name="Guillette L.J.Jr."/>
            <person name="Glenn T.C."/>
            <person name="Green R.E."/>
            <person name="Ray D.A."/>
        </authorList>
    </citation>
    <scope>NUCLEOTIDE SEQUENCE [LARGE SCALE GENOMIC DNA]</scope>
    <source>
        <strain evidence="2">KSC_2009_1</strain>
    </source>
</reference>
<evidence type="ECO:0000313" key="2">
    <source>
        <dbReference type="EMBL" id="KYO42285.1"/>
    </source>
</evidence>
<name>A0A151P0V7_ALLMI</name>
<comment type="caution">
    <text evidence="2">The sequence shown here is derived from an EMBL/GenBank/DDBJ whole genome shotgun (WGS) entry which is preliminary data.</text>
</comment>
<feature type="region of interest" description="Disordered" evidence="1">
    <location>
        <begin position="1"/>
        <end position="50"/>
    </location>
</feature>
<gene>
    <name evidence="2" type="ORF">Y1Q_0022155</name>
</gene>
<organism evidence="2 3">
    <name type="scientific">Alligator mississippiensis</name>
    <name type="common">American alligator</name>
    <dbReference type="NCBI Taxonomy" id="8496"/>
    <lineage>
        <taxon>Eukaryota</taxon>
        <taxon>Metazoa</taxon>
        <taxon>Chordata</taxon>
        <taxon>Craniata</taxon>
        <taxon>Vertebrata</taxon>
        <taxon>Euteleostomi</taxon>
        <taxon>Archelosauria</taxon>
        <taxon>Archosauria</taxon>
        <taxon>Crocodylia</taxon>
        <taxon>Alligatoridae</taxon>
        <taxon>Alligatorinae</taxon>
        <taxon>Alligator</taxon>
    </lineage>
</organism>
<dbReference type="EMBL" id="AKHW03001467">
    <property type="protein sequence ID" value="KYO42285.1"/>
    <property type="molecule type" value="Genomic_DNA"/>
</dbReference>
<dbReference type="AlphaFoldDB" id="A0A151P0V7"/>
<evidence type="ECO:0000313" key="3">
    <source>
        <dbReference type="Proteomes" id="UP000050525"/>
    </source>
</evidence>